<keyword evidence="3" id="KW-1185">Reference proteome</keyword>
<evidence type="ECO:0000313" key="2">
    <source>
        <dbReference type="EMBL" id="GMT05732.1"/>
    </source>
</evidence>
<dbReference type="EMBL" id="BTSX01000006">
    <property type="protein sequence ID" value="GMT05732.1"/>
    <property type="molecule type" value="Genomic_DNA"/>
</dbReference>
<reference evidence="2" key="1">
    <citation type="submission" date="2023-10" db="EMBL/GenBank/DDBJ databases">
        <title>Genome assembly of Pristionchus species.</title>
        <authorList>
            <person name="Yoshida K."/>
            <person name="Sommer R.J."/>
        </authorList>
    </citation>
    <scope>NUCLEOTIDE SEQUENCE</scope>
    <source>
        <strain evidence="2">RS0144</strain>
    </source>
</reference>
<accession>A0AAV5UGM4</accession>
<name>A0AAV5UGM4_9BILA</name>
<feature type="non-terminal residue" evidence="2">
    <location>
        <position position="1"/>
    </location>
</feature>
<dbReference type="AlphaFoldDB" id="A0AAV5UGM4"/>
<feature type="non-terminal residue" evidence="2">
    <location>
        <position position="157"/>
    </location>
</feature>
<feature type="region of interest" description="Disordered" evidence="1">
    <location>
        <begin position="34"/>
        <end position="81"/>
    </location>
</feature>
<dbReference type="Proteomes" id="UP001432027">
    <property type="component" value="Unassembled WGS sequence"/>
</dbReference>
<protein>
    <submittedName>
        <fullName evidence="2">Uncharacterized protein</fullName>
    </submittedName>
</protein>
<proteinExistence type="predicted"/>
<evidence type="ECO:0000256" key="1">
    <source>
        <dbReference type="SAM" id="MobiDB-lite"/>
    </source>
</evidence>
<comment type="caution">
    <text evidence="2">The sequence shown here is derived from an EMBL/GenBank/DDBJ whole genome shotgun (WGS) entry which is preliminary data.</text>
</comment>
<gene>
    <name evidence="2" type="ORF">PENTCL1PPCAC_27906</name>
</gene>
<sequence length="157" mass="18078">ARSQPIVLPPRQAEQQLQPLANVLPQQQVLVQPNEEDLQLDQPMEEKQKLEQVLVQPKEEDLQQQQPGIPVSPPTPEQRNPLFRSVPIVADGISAQRAMRPSKTPKREVCQCDHCDLEKDVDESQKLQHALKKHKDLVYKFMKPELVYNVVPYCDYV</sequence>
<evidence type="ECO:0000313" key="3">
    <source>
        <dbReference type="Proteomes" id="UP001432027"/>
    </source>
</evidence>
<organism evidence="2 3">
    <name type="scientific">Pristionchus entomophagus</name>
    <dbReference type="NCBI Taxonomy" id="358040"/>
    <lineage>
        <taxon>Eukaryota</taxon>
        <taxon>Metazoa</taxon>
        <taxon>Ecdysozoa</taxon>
        <taxon>Nematoda</taxon>
        <taxon>Chromadorea</taxon>
        <taxon>Rhabditida</taxon>
        <taxon>Rhabditina</taxon>
        <taxon>Diplogasteromorpha</taxon>
        <taxon>Diplogasteroidea</taxon>
        <taxon>Neodiplogasteridae</taxon>
        <taxon>Pristionchus</taxon>
    </lineage>
</organism>